<sequence length="82" mass="9609">MPVISSISAFNIPQYVLITFVLDFNYNQNPQRIASSCVKITVTREFEFKKEEETWYAITKSIAHFLHGHEIAFVLLFWLVRA</sequence>
<name>A0AA88I5H7_ARTSF</name>
<protein>
    <submittedName>
        <fullName evidence="1">Uncharacterized protein</fullName>
    </submittedName>
</protein>
<reference evidence="1" key="1">
    <citation type="submission" date="2023-07" db="EMBL/GenBank/DDBJ databases">
        <title>Chromosome-level genome assembly of Artemia franciscana.</title>
        <authorList>
            <person name="Jo E."/>
        </authorList>
    </citation>
    <scope>NUCLEOTIDE SEQUENCE</scope>
    <source>
        <tissue evidence="1">Whole body</tissue>
    </source>
</reference>
<evidence type="ECO:0000313" key="1">
    <source>
        <dbReference type="EMBL" id="KAK2721608.1"/>
    </source>
</evidence>
<organism evidence="1 2">
    <name type="scientific">Artemia franciscana</name>
    <name type="common">Brine shrimp</name>
    <name type="synonym">Artemia sanfranciscana</name>
    <dbReference type="NCBI Taxonomy" id="6661"/>
    <lineage>
        <taxon>Eukaryota</taxon>
        <taxon>Metazoa</taxon>
        <taxon>Ecdysozoa</taxon>
        <taxon>Arthropoda</taxon>
        <taxon>Crustacea</taxon>
        <taxon>Branchiopoda</taxon>
        <taxon>Anostraca</taxon>
        <taxon>Artemiidae</taxon>
        <taxon>Artemia</taxon>
    </lineage>
</organism>
<proteinExistence type="predicted"/>
<dbReference type="Proteomes" id="UP001187531">
    <property type="component" value="Unassembled WGS sequence"/>
</dbReference>
<dbReference type="EMBL" id="JAVRJZ010000006">
    <property type="protein sequence ID" value="KAK2721608.1"/>
    <property type="molecule type" value="Genomic_DNA"/>
</dbReference>
<gene>
    <name evidence="1" type="ORF">QYM36_003790</name>
</gene>
<accession>A0AA88I5H7</accession>
<dbReference type="AlphaFoldDB" id="A0AA88I5H7"/>
<evidence type="ECO:0000313" key="2">
    <source>
        <dbReference type="Proteomes" id="UP001187531"/>
    </source>
</evidence>
<comment type="caution">
    <text evidence="1">The sequence shown here is derived from an EMBL/GenBank/DDBJ whole genome shotgun (WGS) entry which is preliminary data.</text>
</comment>
<keyword evidence="2" id="KW-1185">Reference proteome</keyword>